<dbReference type="STRING" id="1072685.IX83_03365"/>
<keyword evidence="5 10" id="KW-0547">Nucleotide-binding</keyword>
<dbReference type="UniPathway" id="UPA00056">
    <property type="reaction ID" value="UER00094"/>
</dbReference>
<evidence type="ECO:0000259" key="11">
    <source>
        <dbReference type="Pfam" id="PF00288"/>
    </source>
</evidence>
<evidence type="ECO:0000256" key="6">
    <source>
        <dbReference type="ARBA" id="ARBA00022777"/>
    </source>
</evidence>
<evidence type="ECO:0000256" key="2">
    <source>
        <dbReference type="ARBA" id="ARBA00012052"/>
    </source>
</evidence>
<dbReference type="PANTHER" id="PTHR43527">
    <property type="entry name" value="4-DIPHOSPHOCYTIDYL-2-C-METHYL-D-ERYTHRITOL KINASE, CHLOROPLASTIC"/>
    <property type="match status" value="1"/>
</dbReference>
<dbReference type="PIRSF" id="PIRSF010376">
    <property type="entry name" value="IspE"/>
    <property type="match status" value="1"/>
</dbReference>
<dbReference type="GO" id="GO:0050515">
    <property type="term" value="F:4-(cytidine 5'-diphospho)-2-C-methyl-D-erythritol kinase activity"/>
    <property type="evidence" value="ECO:0007669"/>
    <property type="project" value="UniProtKB-UniRule"/>
</dbReference>
<evidence type="ECO:0000256" key="4">
    <source>
        <dbReference type="ARBA" id="ARBA00022679"/>
    </source>
</evidence>
<feature type="domain" description="GHMP kinase C-terminal" evidence="12">
    <location>
        <begin position="208"/>
        <end position="271"/>
    </location>
</feature>
<keyword evidence="14" id="KW-1185">Reference proteome</keyword>
<dbReference type="EC" id="2.7.1.148" evidence="2 10"/>
<dbReference type="Pfam" id="PF08544">
    <property type="entry name" value="GHMP_kinases_C"/>
    <property type="match status" value="1"/>
</dbReference>
<dbReference type="OrthoDB" id="9809438at2"/>
<evidence type="ECO:0000256" key="5">
    <source>
        <dbReference type="ARBA" id="ARBA00022741"/>
    </source>
</evidence>
<feature type="active site" evidence="10">
    <location>
        <position position="11"/>
    </location>
</feature>
<gene>
    <name evidence="10" type="primary">ispE</name>
    <name evidence="13" type="ORF">IX83_03365</name>
</gene>
<dbReference type="Pfam" id="PF00288">
    <property type="entry name" value="GHMP_kinases_N"/>
    <property type="match status" value="1"/>
</dbReference>
<dbReference type="GO" id="GO:0019288">
    <property type="term" value="P:isopentenyl diphosphate biosynthetic process, methylerythritol 4-phosphate pathway"/>
    <property type="evidence" value="ECO:0007669"/>
    <property type="project" value="UniProtKB-UniRule"/>
</dbReference>
<evidence type="ECO:0000256" key="8">
    <source>
        <dbReference type="ARBA" id="ARBA00023229"/>
    </source>
</evidence>
<evidence type="ECO:0000256" key="1">
    <source>
        <dbReference type="ARBA" id="ARBA00009684"/>
    </source>
</evidence>
<proteinExistence type="inferred from homology"/>
<comment type="function">
    <text evidence="10">Catalyzes the phosphorylation of the position 2 hydroxy group of 4-diphosphocytidyl-2C-methyl-D-erythritol.</text>
</comment>
<dbReference type="InterPro" id="IPR014721">
    <property type="entry name" value="Ribsml_uS5_D2-typ_fold_subgr"/>
</dbReference>
<dbReference type="GO" id="GO:0005524">
    <property type="term" value="F:ATP binding"/>
    <property type="evidence" value="ECO:0007669"/>
    <property type="project" value="UniProtKB-UniRule"/>
</dbReference>
<dbReference type="SUPFAM" id="SSF55060">
    <property type="entry name" value="GHMP Kinase, C-terminal domain"/>
    <property type="match status" value="1"/>
</dbReference>
<evidence type="ECO:0000256" key="9">
    <source>
        <dbReference type="ARBA" id="ARBA00032554"/>
    </source>
</evidence>
<dbReference type="Proteomes" id="UP000028945">
    <property type="component" value="Chromosome"/>
</dbReference>
<dbReference type="Gene3D" id="3.30.70.890">
    <property type="entry name" value="GHMP kinase, C-terminal domain"/>
    <property type="match status" value="1"/>
</dbReference>
<dbReference type="PANTHER" id="PTHR43527:SF2">
    <property type="entry name" value="4-DIPHOSPHOCYTIDYL-2-C-METHYL-D-ERYTHRITOL KINASE, CHLOROPLASTIC"/>
    <property type="match status" value="1"/>
</dbReference>
<comment type="similarity">
    <text evidence="1 10">Belongs to the GHMP kinase family. IspE subfamily.</text>
</comment>
<dbReference type="EMBL" id="CP009238">
    <property type="protein sequence ID" value="AIL32472.1"/>
    <property type="molecule type" value="Genomic_DNA"/>
</dbReference>
<dbReference type="HAMAP" id="MF_00061">
    <property type="entry name" value="IspE"/>
    <property type="match status" value="1"/>
</dbReference>
<evidence type="ECO:0000313" key="14">
    <source>
        <dbReference type="Proteomes" id="UP000028945"/>
    </source>
</evidence>
<dbReference type="NCBIfam" id="TIGR00154">
    <property type="entry name" value="ispE"/>
    <property type="match status" value="1"/>
</dbReference>
<dbReference type="InterPro" id="IPR006204">
    <property type="entry name" value="GHMP_kinase_N_dom"/>
</dbReference>
<name>A0A077DG74_9BURK</name>
<keyword evidence="4 10" id="KW-0808">Transferase</keyword>
<dbReference type="InterPro" id="IPR020568">
    <property type="entry name" value="Ribosomal_Su5_D2-typ_SF"/>
</dbReference>
<evidence type="ECO:0000256" key="10">
    <source>
        <dbReference type="HAMAP-Rule" id="MF_00061"/>
    </source>
</evidence>
<comment type="pathway">
    <text evidence="10">Isoprenoid biosynthesis; isopentenyl diphosphate biosynthesis via DXP pathway; isopentenyl diphosphate from 1-deoxy-D-xylulose 5-phosphate: step 3/6.</text>
</comment>
<organism evidence="13 14">
    <name type="scientific">Basilea psittacipulmonis DSM 24701</name>
    <dbReference type="NCBI Taxonomy" id="1072685"/>
    <lineage>
        <taxon>Bacteria</taxon>
        <taxon>Pseudomonadati</taxon>
        <taxon>Pseudomonadota</taxon>
        <taxon>Betaproteobacteria</taxon>
        <taxon>Burkholderiales</taxon>
        <taxon>Alcaligenaceae</taxon>
        <taxon>Basilea</taxon>
    </lineage>
</organism>
<evidence type="ECO:0000259" key="12">
    <source>
        <dbReference type="Pfam" id="PF08544"/>
    </source>
</evidence>
<keyword evidence="7 10" id="KW-0067">ATP-binding</keyword>
<dbReference type="eggNOG" id="COG1947">
    <property type="taxonomic scope" value="Bacteria"/>
</dbReference>
<evidence type="ECO:0000256" key="7">
    <source>
        <dbReference type="ARBA" id="ARBA00022840"/>
    </source>
</evidence>
<keyword evidence="6 10" id="KW-0418">Kinase</keyword>
<accession>A0A077DG74</accession>
<dbReference type="SUPFAM" id="SSF54211">
    <property type="entry name" value="Ribosomal protein S5 domain 2-like"/>
    <property type="match status" value="1"/>
</dbReference>
<dbReference type="RefSeq" id="WP_038499140.1">
    <property type="nucleotide sequence ID" value="NZ_AFWK01000019.1"/>
</dbReference>
<evidence type="ECO:0000256" key="3">
    <source>
        <dbReference type="ARBA" id="ARBA00017473"/>
    </source>
</evidence>
<feature type="domain" description="GHMP kinase N-terminal" evidence="11">
    <location>
        <begin position="66"/>
        <end position="140"/>
    </location>
</feature>
<dbReference type="AlphaFoldDB" id="A0A077DG74"/>
<comment type="catalytic activity">
    <reaction evidence="10">
        <text>4-CDP-2-C-methyl-D-erythritol + ATP = 4-CDP-2-C-methyl-D-erythritol 2-phosphate + ADP + H(+)</text>
        <dbReference type="Rhea" id="RHEA:18437"/>
        <dbReference type="ChEBI" id="CHEBI:15378"/>
        <dbReference type="ChEBI" id="CHEBI:30616"/>
        <dbReference type="ChEBI" id="CHEBI:57823"/>
        <dbReference type="ChEBI" id="CHEBI:57919"/>
        <dbReference type="ChEBI" id="CHEBI:456216"/>
        <dbReference type="EC" id="2.7.1.148"/>
    </reaction>
</comment>
<evidence type="ECO:0000313" key="13">
    <source>
        <dbReference type="EMBL" id="AIL32472.1"/>
    </source>
</evidence>
<feature type="binding site" evidence="10">
    <location>
        <begin position="93"/>
        <end position="103"/>
    </location>
    <ligand>
        <name>ATP</name>
        <dbReference type="ChEBI" id="CHEBI:30616"/>
    </ligand>
</feature>
<dbReference type="Gene3D" id="3.30.230.10">
    <property type="match status" value="1"/>
</dbReference>
<dbReference type="InterPro" id="IPR036554">
    <property type="entry name" value="GHMP_kinase_C_sf"/>
</dbReference>
<dbReference type="GO" id="GO:0016114">
    <property type="term" value="P:terpenoid biosynthetic process"/>
    <property type="evidence" value="ECO:0007669"/>
    <property type="project" value="UniProtKB-UniRule"/>
</dbReference>
<protein>
    <recommendedName>
        <fullName evidence="3 10">4-diphosphocytidyl-2-C-methyl-D-erythritol kinase</fullName>
        <shortName evidence="10">CMK</shortName>
        <ecNumber evidence="2 10">2.7.1.148</ecNumber>
    </recommendedName>
    <alternativeName>
        <fullName evidence="9 10">4-(cytidine-5'-diphospho)-2-C-methyl-D-erythritol kinase</fullName>
    </alternativeName>
</protein>
<dbReference type="HOGENOM" id="CLU_053057_3_0_4"/>
<reference evidence="13 14" key="1">
    <citation type="journal article" date="2014" name="BMC Genomics">
        <title>A genomic perspective on a new bacterial genus and species from the Alcaligenaceae family, Basilea psittacipulmonis.</title>
        <authorList>
            <person name="Whiteson K.L."/>
            <person name="Hernandez D."/>
            <person name="Lazarevic V."/>
            <person name="Gaia N."/>
            <person name="Farinelli L."/>
            <person name="Francois P."/>
            <person name="Pilo P."/>
            <person name="Frey J."/>
            <person name="Schrenzel J."/>
        </authorList>
    </citation>
    <scope>NUCLEOTIDE SEQUENCE [LARGE SCALE GENOMIC DNA]</scope>
    <source>
        <strain evidence="13 14">DSM 24701</strain>
    </source>
</reference>
<feature type="active site" evidence="10">
    <location>
        <position position="135"/>
    </location>
</feature>
<dbReference type="KEGG" id="bpsi:IX83_03365"/>
<keyword evidence="8 10" id="KW-0414">Isoprene biosynthesis</keyword>
<dbReference type="InterPro" id="IPR004424">
    <property type="entry name" value="IspE"/>
</dbReference>
<sequence>METISLTSPAKLNLFLHINGQLPNGYHELQSVFVPVGLSDTIHLKKTSDGKIRRVTDLPFDAESDLMVKAAKSLQAYYDVSLGVDISITKNIPMGAGLGGGSSNAATVLRGLSQLWALDASDEVLHELAIKLGADVPFFLQDSPAIVEGIGEKITPISLPSEWCYMIVCPHAHIATATIFNDPALPKNARKYTHEEIVKRLNHYQSHRSVVSLFGENMLEEVALKHCPALNEWMEKAYFSTGSSLRLTGSGSALFLVFDDIGQAKKAMDDFCLQLDAGVDKVVLCQSHRPHIKEK</sequence>
<dbReference type="InterPro" id="IPR013750">
    <property type="entry name" value="GHMP_kinase_C_dom"/>
</dbReference>